<feature type="compositionally biased region" description="Polar residues" evidence="1">
    <location>
        <begin position="64"/>
        <end position="73"/>
    </location>
</feature>
<reference evidence="2" key="1">
    <citation type="submission" date="2013-07" db="EMBL/GenBank/DDBJ databases">
        <title>The genome of Eucalyptus grandis.</title>
        <authorList>
            <person name="Schmutz J."/>
            <person name="Hayes R."/>
            <person name="Myburg A."/>
            <person name="Tuskan G."/>
            <person name="Grattapaglia D."/>
            <person name="Rokhsar D.S."/>
        </authorList>
    </citation>
    <scope>NUCLEOTIDE SEQUENCE</scope>
    <source>
        <tissue evidence="2">Leaf extractions</tissue>
    </source>
</reference>
<name>A0A059CVR9_EUCGR</name>
<evidence type="ECO:0000313" key="2">
    <source>
        <dbReference type="EMBL" id="KCW82324.1"/>
    </source>
</evidence>
<sequence>MSKCCHVHIKHFNPDHPKKYHDLFFPLPMPRTDRSPKHQIQLQEPISPTLAPHEHDPELKKSQKLQSNPSSNKQFKKWSWDSCQEAST</sequence>
<feature type="region of interest" description="Disordered" evidence="1">
    <location>
        <begin position="27"/>
        <end position="88"/>
    </location>
</feature>
<feature type="compositionally biased region" description="Basic and acidic residues" evidence="1">
    <location>
        <begin position="52"/>
        <end position="61"/>
    </location>
</feature>
<dbReference type="AlphaFoldDB" id="A0A059CVR9"/>
<dbReference type="Gramene" id="KCW82324">
    <property type="protein sequence ID" value="KCW82324"/>
    <property type="gene ID" value="EUGRSUZ_C03727"/>
</dbReference>
<dbReference type="EMBL" id="KK198755">
    <property type="protein sequence ID" value="KCW82324.1"/>
    <property type="molecule type" value="Genomic_DNA"/>
</dbReference>
<proteinExistence type="predicted"/>
<dbReference type="InParanoid" id="A0A059CVR9"/>
<organism evidence="2">
    <name type="scientific">Eucalyptus grandis</name>
    <name type="common">Flooded gum</name>
    <dbReference type="NCBI Taxonomy" id="71139"/>
    <lineage>
        <taxon>Eukaryota</taxon>
        <taxon>Viridiplantae</taxon>
        <taxon>Streptophyta</taxon>
        <taxon>Embryophyta</taxon>
        <taxon>Tracheophyta</taxon>
        <taxon>Spermatophyta</taxon>
        <taxon>Magnoliopsida</taxon>
        <taxon>eudicotyledons</taxon>
        <taxon>Gunneridae</taxon>
        <taxon>Pentapetalae</taxon>
        <taxon>rosids</taxon>
        <taxon>malvids</taxon>
        <taxon>Myrtales</taxon>
        <taxon>Myrtaceae</taxon>
        <taxon>Myrtoideae</taxon>
        <taxon>Eucalypteae</taxon>
        <taxon>Eucalyptus</taxon>
    </lineage>
</organism>
<evidence type="ECO:0000256" key="1">
    <source>
        <dbReference type="SAM" id="MobiDB-lite"/>
    </source>
</evidence>
<accession>A0A059CVR9</accession>
<gene>
    <name evidence="2" type="ORF">EUGRSUZ_C03727</name>
</gene>
<protein>
    <submittedName>
        <fullName evidence="2">Uncharacterized protein</fullName>
    </submittedName>
</protein>